<dbReference type="PANTHER" id="PTHR46825:SF8">
    <property type="entry name" value="BETA-LACTAMASE-RELATED"/>
    <property type="match status" value="1"/>
</dbReference>
<feature type="region of interest" description="Disordered" evidence="1">
    <location>
        <begin position="225"/>
        <end position="247"/>
    </location>
</feature>
<evidence type="ECO:0000259" key="3">
    <source>
        <dbReference type="Pfam" id="PF00144"/>
    </source>
</evidence>
<protein>
    <submittedName>
        <fullName evidence="4">D-alanyl-D-alanine-carboxypeptidase/endopeptidase AmpH</fullName>
        <ecNumber evidence="4">3.4.-.-</ecNumber>
    </submittedName>
</protein>
<evidence type="ECO:0000313" key="4">
    <source>
        <dbReference type="EMBL" id="WOJ88542.1"/>
    </source>
</evidence>
<accession>A0ABZ0HML5</accession>
<feature type="domain" description="Beta-lactamase-related" evidence="3">
    <location>
        <begin position="45"/>
        <end position="363"/>
    </location>
</feature>
<dbReference type="PANTHER" id="PTHR46825">
    <property type="entry name" value="D-ALANYL-D-ALANINE-CARBOXYPEPTIDASE/ENDOPEPTIDASE AMPH"/>
    <property type="match status" value="1"/>
</dbReference>
<keyword evidence="4" id="KW-0378">Hydrolase</keyword>
<dbReference type="SUPFAM" id="SSF56601">
    <property type="entry name" value="beta-lactamase/transpeptidase-like"/>
    <property type="match status" value="1"/>
</dbReference>
<feature type="signal peptide" evidence="2">
    <location>
        <begin position="1"/>
        <end position="20"/>
    </location>
</feature>
<feature type="chain" id="PRO_5046448821" evidence="2">
    <location>
        <begin position="21"/>
        <end position="371"/>
    </location>
</feature>
<dbReference type="Pfam" id="PF00144">
    <property type="entry name" value="Beta-lactamase"/>
    <property type="match status" value="1"/>
</dbReference>
<dbReference type="EC" id="3.4.-.-" evidence="4"/>
<dbReference type="InterPro" id="IPR050491">
    <property type="entry name" value="AmpC-like"/>
</dbReference>
<evidence type="ECO:0000256" key="2">
    <source>
        <dbReference type="SAM" id="SignalP"/>
    </source>
</evidence>
<gene>
    <name evidence="4" type="primary">ampH</name>
    <name evidence="4" type="ORF">RZS28_12000</name>
</gene>
<dbReference type="EMBL" id="CP136862">
    <property type="protein sequence ID" value="WOJ88542.1"/>
    <property type="molecule type" value="Genomic_DNA"/>
</dbReference>
<dbReference type="GO" id="GO:0016787">
    <property type="term" value="F:hydrolase activity"/>
    <property type="evidence" value="ECO:0007669"/>
    <property type="project" value="UniProtKB-KW"/>
</dbReference>
<dbReference type="Proteomes" id="UP001626536">
    <property type="component" value="Chromosome"/>
</dbReference>
<keyword evidence="5" id="KW-1185">Reference proteome</keyword>
<reference evidence="4 5" key="1">
    <citation type="submission" date="2023-10" db="EMBL/GenBank/DDBJ databases">
        <title>Novel methanotroph of the genus Methylocapsa from a subarctic wetland.</title>
        <authorList>
            <person name="Belova S.E."/>
            <person name="Oshkin I.Y."/>
            <person name="Miroshnikov K."/>
            <person name="Dedysh S.N."/>
        </authorList>
    </citation>
    <scope>NUCLEOTIDE SEQUENCE [LARGE SCALE GENOMIC DNA]</scope>
    <source>
        <strain evidence="4 5">RX1</strain>
    </source>
</reference>
<dbReference type="Gene3D" id="3.40.710.10">
    <property type="entry name" value="DD-peptidase/beta-lactamase superfamily"/>
    <property type="match status" value="1"/>
</dbReference>
<sequence>MRFIFVPLMLATMAAAPSRAADAPAAPDPVLAEASNLAGLVMFMESGAPGMVLAIVRGDNSLVLGYGETKKGDKRTPDGDSLLRLNSITKVFTTEVLVSLVAEGKLQLTDPLQRYARDATVPAFDARPITLLDLATHSAALPREMGEAPPDAAPRAWPTREDRWKWLPGYKLPWAPGAIAAYSNVGFDLLADAIEAAGGQPYPDLLRTRVTPHWAWRTPLRADARAMRQADDRDRPRRRPCVDTHATDSGGLYSTGNDMARWLRHNIKDADGALALSHAVYRQRQALRAAIGFDEAGPMAGLGLGWVIVAAEGIRPMLVAKSGGGVGFMSYIAFAPGRDVGLFVAVSRVDFAMFSRLTEAANALIATLVTR</sequence>
<keyword evidence="2" id="KW-0732">Signal</keyword>
<dbReference type="InterPro" id="IPR012338">
    <property type="entry name" value="Beta-lactam/transpept-like"/>
</dbReference>
<organism evidence="4 5">
    <name type="scientific">Methylocapsa polymorpha</name>
    <dbReference type="NCBI Taxonomy" id="3080828"/>
    <lineage>
        <taxon>Bacteria</taxon>
        <taxon>Pseudomonadati</taxon>
        <taxon>Pseudomonadota</taxon>
        <taxon>Alphaproteobacteria</taxon>
        <taxon>Hyphomicrobiales</taxon>
        <taxon>Beijerinckiaceae</taxon>
        <taxon>Methylocapsa</taxon>
    </lineage>
</organism>
<feature type="compositionally biased region" description="Basic and acidic residues" evidence="1">
    <location>
        <begin position="225"/>
        <end position="246"/>
    </location>
</feature>
<name>A0ABZ0HML5_9HYPH</name>
<dbReference type="NCBIfam" id="NF007943">
    <property type="entry name" value="PRK10662.1"/>
    <property type="match status" value="1"/>
</dbReference>
<dbReference type="InterPro" id="IPR001466">
    <property type="entry name" value="Beta-lactam-related"/>
</dbReference>
<dbReference type="RefSeq" id="WP_407337979.1">
    <property type="nucleotide sequence ID" value="NZ_CP136862.1"/>
</dbReference>
<evidence type="ECO:0000256" key="1">
    <source>
        <dbReference type="SAM" id="MobiDB-lite"/>
    </source>
</evidence>
<proteinExistence type="predicted"/>
<evidence type="ECO:0000313" key="5">
    <source>
        <dbReference type="Proteomes" id="UP001626536"/>
    </source>
</evidence>